<sequence length="147" mass="16493">MRHRHGFAKLGRDTAHRLSMLRNMVSSLIEHESIETTVAKAKALRRVADRMITLGKRGDGPSRIRANGFVRGKPLVDKLFTELAARYRDRPGGYTRMMRSRYRRGDCAPMAVIELVDSPKGVIQRVPYTYAKQGLLTIGKQLGGSTP</sequence>
<dbReference type="AlphaFoldDB" id="A0AAV9J2P6"/>
<evidence type="ECO:0000256" key="1">
    <source>
        <dbReference type="ARBA" id="ARBA00008777"/>
    </source>
</evidence>
<dbReference type="SUPFAM" id="SSF64263">
    <property type="entry name" value="Prokaryotic ribosomal protein L17"/>
    <property type="match status" value="1"/>
</dbReference>
<comment type="caution">
    <text evidence="8">The sequence shown here is derived from an EMBL/GenBank/DDBJ whole genome shotgun (WGS) entry which is preliminary data.</text>
</comment>
<gene>
    <name evidence="8" type="ORF">CDCA_CDCA17G4348</name>
</gene>
<evidence type="ECO:0000256" key="6">
    <source>
        <dbReference type="ARBA" id="ARBA00082728"/>
    </source>
</evidence>
<dbReference type="InterPro" id="IPR036373">
    <property type="entry name" value="Ribosomal_bL17_sf"/>
</dbReference>
<evidence type="ECO:0000256" key="5">
    <source>
        <dbReference type="ARBA" id="ARBA00077677"/>
    </source>
</evidence>
<dbReference type="GO" id="GO:0006412">
    <property type="term" value="P:translation"/>
    <property type="evidence" value="ECO:0007669"/>
    <property type="project" value="InterPro"/>
</dbReference>
<dbReference type="InterPro" id="IPR047859">
    <property type="entry name" value="Ribosomal_bL17_CS"/>
</dbReference>
<dbReference type="PROSITE" id="PS01167">
    <property type="entry name" value="RIBOSOMAL_L17"/>
    <property type="match status" value="1"/>
</dbReference>
<dbReference type="HAMAP" id="MF_01368">
    <property type="entry name" value="Ribosomal_bL17"/>
    <property type="match status" value="1"/>
</dbReference>
<dbReference type="EMBL" id="JANCYW010000017">
    <property type="protein sequence ID" value="KAK4538323.1"/>
    <property type="molecule type" value="Genomic_DNA"/>
</dbReference>
<reference evidence="8 9" key="1">
    <citation type="submission" date="2022-07" db="EMBL/GenBank/DDBJ databases">
        <title>Genome-wide signatures of adaptation to extreme environments.</title>
        <authorList>
            <person name="Cho C.H."/>
            <person name="Yoon H.S."/>
        </authorList>
    </citation>
    <scope>NUCLEOTIDE SEQUENCE [LARGE SCALE GENOMIC DNA]</scope>
    <source>
        <strain evidence="8 9">DBV 063 E5</strain>
    </source>
</reference>
<organism evidence="8 9">
    <name type="scientific">Cyanidium caldarium</name>
    <name type="common">Red alga</name>
    <dbReference type="NCBI Taxonomy" id="2771"/>
    <lineage>
        <taxon>Eukaryota</taxon>
        <taxon>Rhodophyta</taxon>
        <taxon>Bangiophyceae</taxon>
        <taxon>Cyanidiales</taxon>
        <taxon>Cyanidiaceae</taxon>
        <taxon>Cyanidium</taxon>
    </lineage>
</organism>
<comment type="similarity">
    <text evidence="1 7">Belongs to the bacterial ribosomal protein bL17 family.</text>
</comment>
<dbReference type="InterPro" id="IPR000456">
    <property type="entry name" value="Ribosomal_bL17"/>
</dbReference>
<proteinExistence type="inferred from homology"/>
<dbReference type="Proteomes" id="UP001301350">
    <property type="component" value="Unassembled WGS sequence"/>
</dbReference>
<protein>
    <recommendedName>
        <fullName evidence="4">Large ribosomal subunit protein bL17c</fullName>
    </recommendedName>
    <alternativeName>
        <fullName evidence="5">50S ribosomal protein L17, chloroplastic</fullName>
    </alternativeName>
    <alternativeName>
        <fullName evidence="6">CL17</fullName>
    </alternativeName>
</protein>
<accession>A0AAV9J2P6</accession>
<keyword evidence="3 7" id="KW-0687">Ribonucleoprotein</keyword>
<dbReference type="PANTHER" id="PTHR14413">
    <property type="entry name" value="RIBOSOMAL PROTEIN L17"/>
    <property type="match status" value="1"/>
</dbReference>
<keyword evidence="2 7" id="KW-0689">Ribosomal protein</keyword>
<dbReference type="GO" id="GO:0022625">
    <property type="term" value="C:cytosolic large ribosomal subunit"/>
    <property type="evidence" value="ECO:0007669"/>
    <property type="project" value="TreeGrafter"/>
</dbReference>
<dbReference type="Gene3D" id="3.90.1030.10">
    <property type="entry name" value="Ribosomal protein L17"/>
    <property type="match status" value="1"/>
</dbReference>
<dbReference type="NCBIfam" id="TIGR00059">
    <property type="entry name" value="L17"/>
    <property type="match status" value="1"/>
</dbReference>
<dbReference type="PANTHER" id="PTHR14413:SF16">
    <property type="entry name" value="LARGE RIBOSOMAL SUBUNIT PROTEIN BL17M"/>
    <property type="match status" value="1"/>
</dbReference>
<evidence type="ECO:0000256" key="4">
    <source>
        <dbReference type="ARBA" id="ARBA00072708"/>
    </source>
</evidence>
<dbReference type="GO" id="GO:0003735">
    <property type="term" value="F:structural constituent of ribosome"/>
    <property type="evidence" value="ECO:0007669"/>
    <property type="project" value="InterPro"/>
</dbReference>
<name>A0AAV9J2P6_CYACA</name>
<evidence type="ECO:0000256" key="2">
    <source>
        <dbReference type="ARBA" id="ARBA00022980"/>
    </source>
</evidence>
<dbReference type="FunFam" id="3.90.1030.10:FF:000001">
    <property type="entry name" value="50S ribosomal protein L17"/>
    <property type="match status" value="1"/>
</dbReference>
<evidence type="ECO:0000256" key="3">
    <source>
        <dbReference type="ARBA" id="ARBA00023274"/>
    </source>
</evidence>
<dbReference type="Pfam" id="PF01196">
    <property type="entry name" value="Ribosomal_L17"/>
    <property type="match status" value="1"/>
</dbReference>
<evidence type="ECO:0000256" key="7">
    <source>
        <dbReference type="RuleBase" id="RU000660"/>
    </source>
</evidence>
<evidence type="ECO:0000313" key="8">
    <source>
        <dbReference type="EMBL" id="KAK4538323.1"/>
    </source>
</evidence>
<evidence type="ECO:0000313" key="9">
    <source>
        <dbReference type="Proteomes" id="UP001301350"/>
    </source>
</evidence>
<keyword evidence="9" id="KW-1185">Reference proteome</keyword>